<dbReference type="GO" id="GO:0031177">
    <property type="term" value="F:phosphopantetheine binding"/>
    <property type="evidence" value="ECO:0007669"/>
    <property type="project" value="InterPro"/>
</dbReference>
<dbReference type="GO" id="GO:0044550">
    <property type="term" value="P:secondary metabolite biosynthetic process"/>
    <property type="evidence" value="ECO:0007669"/>
    <property type="project" value="UniProtKB-ARBA"/>
</dbReference>
<dbReference type="PANTHER" id="PTHR45398:SF1">
    <property type="entry name" value="ENZYME, PUTATIVE (JCVI)-RELATED"/>
    <property type="match status" value="1"/>
</dbReference>
<dbReference type="Gene3D" id="3.30.300.30">
    <property type="match status" value="2"/>
</dbReference>
<dbReference type="InterPro" id="IPR045851">
    <property type="entry name" value="AMP-bd_C_sf"/>
</dbReference>
<evidence type="ECO:0000256" key="3">
    <source>
        <dbReference type="ARBA" id="ARBA00022450"/>
    </source>
</evidence>
<dbReference type="FunFam" id="3.30.300.30:FF:000010">
    <property type="entry name" value="Enterobactin synthetase component F"/>
    <property type="match status" value="1"/>
</dbReference>
<reference evidence="6" key="1">
    <citation type="submission" date="2024-07" db="EMBL/GenBank/DDBJ databases">
        <title>Identification and characteristics of a novel species of coltsfoot's symbiotic bacteria.</title>
        <authorList>
            <person name="Juszczyk A."/>
            <person name="Jasielczuk I."/>
            <person name="Gurgul A."/>
            <person name="Rogala M."/>
            <person name="Kowalczyk A."/>
            <person name="Szmatola T."/>
            <person name="Kosecka-Strojek M."/>
            <person name="Arent Z."/>
            <person name="Latowski D."/>
        </authorList>
    </citation>
    <scope>NUCLEOTIDE SEQUENCE</scope>
    <source>
        <strain evidence="6">Hg7Tf</strain>
    </source>
</reference>
<sequence>MNPEYSLPEDDLLALLMADEAGTPDAIAANTDQQPQPLSFAQQRLWFVQQFAPQSSAYNVPRALSLEGELAADALQAALQQVIQRHDILRTRFEEIDGLPMQVLEPQAYLQLQREDLSALGTEERDTQLQQRLLAEAAKPFDLSGAPLIRASLIRLAQDRHVLLLNMHHIVSDAWSNPILMQDLASAYRSALQGDSQALPRPAIQYADYARWQRQDYPATPQHAKAARYWREYLGEQIVPLDLPVDRPRAEDRVAVADSFTAHLPAPLLSRLNAFCQAHGLTPFVVMLGAWQLLLGRHAGQSDFTVGVPNASRNQAQTQELVGYFVSSQIYRAQLDGSQPVLSFLHVLREQSLAALEHADYPVELILEDLQLQRSSQANPLFQTLFNWRVDAGEQGPLRFVDLALEFLALGQQEAKFDLSLDIAYSPRNLQARFEYDSTLFEAARVERLARHWQNLLADLLERPQCALGELTLFDRDEQRALLAAGNPSAVARPNLPAVHLQVAAQAARTPERLAVACAGQSLSYADLECRANRLAHRLIELGVGPEVFVGVALERSVELVVSLLAILKAGGAYLPLDPNYPRERLTYMMQDSGITLVLHSAEHNHGIPLPTGIQALYLSGTGDELLSYPGVAPQVAVDPEHLAYMIYTSGSTGQPKGVQVRHGALANHMAWMQQALQLQAEDRVLQKTAISFDASVWEFWLPLQNGAQLQLASPALSQDLSLLWQEIAAERITVLQMAPSLLQALLAQADAAQLASLRLVLLGGEALGAALVTQLQALWRGRIINLYGPTEATIDSCHHSIDGLVDSAIASIGLPIDNVRVYVLDAQLQACPQGSAGELCIAGAGLARGYHQRPGLTAERFVPDPFASNGERLYRSGDLARRRADGNLDYLSRIDHQVKIRGLRIELGEIEAHLLQQPGIAEAAVLAQPTANGAQLVAYLASAQTFEHTAASLRDALLQSLPDYMVPAHYLFLDSLPLTANGKLDRRALPALDTPQGQRAYQAPGDALEQQISTIWQDVLKLDPIGVNDNFFELGGDSILSIQVVSRARQAGIRFTPKDLFKHQTIRSLAQVAQWGENSVQTDQGPVHGEAPLLPIQQAFFASDIDRRQQWNQSVMLKPATALQPDTLRQALAVLVEHHDALRLRFRQDDNGWHAIHGAVADAGELLWQCPVADAQALEAVSNEAQRSLDLNNGPLLRAVLMTLADGSQRLLLVIHHLVVDGVSWRILFEDLQQVYQQLEVGQAPKLMAKTSAFKAWGERLREHARSTAVQAELHYWQTQLQGAVGDLPGANAQGSLLGRYAGSVAVQLSQAHTRQLLQSAPAAYRTQINDLLLTALARAVQRWSGQTEVLVQLESHGREELFDDIDLTRSVGWFTSLYPVRLSPQAELGSSIKTIKEQLRAVPNKGIGYGALRYLGDSTVREQLAALAQPRITFNYLGQFDGSFDGDNGALFSPSGEPVGEERSADTPLGNWLTINSQIYDNRLNMAWNFSQQMFTQAQIEQLAQHCREALEQLIEHCSSGAHLGLTPSDFPLATLSQQQLDALPIPVRNIDDIFPLSPMQEGLLVHTLLEKHSGIYFMQECYTIREAIDYTLFDAAWQQVVQRYEAIRASFLWNTGGELLQVIHRNSKVQVELLDLSDLALEQAEPRIIDLLREEREAGFDLAKEPPIRFKLIKLADQSHRFVMSNHHILIDAWCRSLLMADFFEIYHAAREGRPSQLSTPYRFRNFIEWLQAQDPLAAQQFWQAQLQGLEQATPLPTDRPQVSAAAHSVIDDNYTWLSSEQSAQLLEAANQQRLTVNTFVQAAWALTLHHHSRSRDIVFGVTVSGRPAHIPEMQDTVGLFINSVPLRITLPSPDLRSSTLDWLHGILETNVSLREYDYLPLVNIQACSELQKGQQLFDSLFVFENAPMAASVGLDAQDMGVISESSRTHTNYPITVVVYPGEQLGLHLSYDTRYFDRATMDTLLAQFQQFLIALPGQLQAPLEQVAQLERGEHREWILQHNQTEVTHALDRSFIELFEAQVDQHGQQQVASCQDRAWNYAELDRQANRVGHALLAHGVTQDQPVALLAERSLELLASIVGAFKAGAGYLPLDPSHPDERIANILAASRTPVLICSARYEQRAQALLATLAQPVQLLVWETLLAGDYSDSRPGIYSAPNSLAYVIFTSGSTGLPKGVMVEQAGMLNNQLSKVPYLSLDRTDIIAQTASQSFDISVWQFLTALLCGAQVRIIPDEVSKHPARLLAEIEQQRVTVVEIVPALIQALLEEQHSELAALRWLLPTGEALPAETAAAWLQRYPRIPLINAYGPAECSDDVALYQIDPASTARTYIPIGYPTDNNRLYLLDDYLCPVPDGAVGELCIAGVGVGRGYCADPGKTVSVFVPNPFALQPGERLYKTGDLARRRKDDGALEYLGRVDQQVKVNGFRIELGEIEAQISQFPGIREAAVLVVEHALGKQLVAFLTLESEARADHGGLDALRSFLKRRLPVYMNPSLYQVLEQMPRNANGKLDRKALARLETHGPEHLFRAPESALQQAVARIWQTVLKAEQVGLDDNFFALGGNSLLATQVTSRIHLELAIEAPLAALFESASLEDFARRLPAPVAPTTETELTDLFDLLDVLETQ</sequence>
<dbReference type="InterPro" id="IPR036736">
    <property type="entry name" value="ACP-like_sf"/>
</dbReference>
<dbReference type="Gene3D" id="2.30.38.10">
    <property type="entry name" value="Luciferase, Domain 3"/>
    <property type="match status" value="2"/>
</dbReference>
<dbReference type="Pfam" id="PF00501">
    <property type="entry name" value="AMP-binding"/>
    <property type="match status" value="2"/>
</dbReference>
<dbReference type="PROSITE" id="PS00455">
    <property type="entry name" value="AMP_BINDING"/>
    <property type="match status" value="2"/>
</dbReference>
<dbReference type="Gene3D" id="3.30.559.10">
    <property type="entry name" value="Chloramphenicol acetyltransferase-like domain"/>
    <property type="match status" value="3"/>
</dbReference>
<dbReference type="GO" id="GO:0003824">
    <property type="term" value="F:catalytic activity"/>
    <property type="evidence" value="ECO:0007669"/>
    <property type="project" value="InterPro"/>
</dbReference>
<dbReference type="InterPro" id="IPR025110">
    <property type="entry name" value="AMP-bd_C"/>
</dbReference>
<feature type="domain" description="Carrier" evidence="5">
    <location>
        <begin position="1004"/>
        <end position="1078"/>
    </location>
</feature>
<dbReference type="Gene3D" id="3.30.559.30">
    <property type="entry name" value="Nonribosomal peptide synthetase, condensation domain"/>
    <property type="match status" value="3"/>
</dbReference>
<dbReference type="SUPFAM" id="SSF52777">
    <property type="entry name" value="CoA-dependent acyltransferases"/>
    <property type="match status" value="6"/>
</dbReference>
<dbReference type="InterPro" id="IPR010071">
    <property type="entry name" value="AA_adenyl_dom"/>
</dbReference>
<dbReference type="RefSeq" id="WP_368491800.1">
    <property type="nucleotide sequence ID" value="NZ_CP162607.1"/>
</dbReference>
<organism evidence="6">
    <name type="scientific">Pseudomonas sp. Hg7Tf</name>
    <dbReference type="NCBI Taxonomy" id="3236988"/>
    <lineage>
        <taxon>Bacteria</taxon>
        <taxon>Pseudomonadati</taxon>
        <taxon>Pseudomonadota</taxon>
        <taxon>Gammaproteobacteria</taxon>
        <taxon>Pseudomonadales</taxon>
        <taxon>Pseudomonadaceae</taxon>
        <taxon>Pseudomonas</taxon>
    </lineage>
</organism>
<dbReference type="FunFam" id="3.40.50.12780:FF:000012">
    <property type="entry name" value="Non-ribosomal peptide synthetase"/>
    <property type="match status" value="1"/>
</dbReference>
<dbReference type="InterPro" id="IPR000873">
    <property type="entry name" value="AMP-dep_synth/lig_dom"/>
</dbReference>
<dbReference type="PROSITE" id="PS50075">
    <property type="entry name" value="CARRIER"/>
    <property type="match status" value="2"/>
</dbReference>
<dbReference type="FunFam" id="2.30.38.10:FF:000001">
    <property type="entry name" value="Non-ribosomal peptide synthetase PvdI"/>
    <property type="match status" value="1"/>
</dbReference>
<keyword evidence="4" id="KW-0597">Phosphoprotein</keyword>
<evidence type="ECO:0000256" key="2">
    <source>
        <dbReference type="ARBA" id="ARBA00006432"/>
    </source>
</evidence>
<dbReference type="NCBIfam" id="TIGR01733">
    <property type="entry name" value="AA-adenyl-dom"/>
    <property type="match status" value="2"/>
</dbReference>
<dbReference type="CDD" id="cd19534">
    <property type="entry name" value="E_NRPS"/>
    <property type="match status" value="1"/>
</dbReference>
<dbReference type="NCBIfam" id="TIGR01720">
    <property type="entry name" value="NRPS-para261"/>
    <property type="match status" value="1"/>
</dbReference>
<gene>
    <name evidence="6" type="ORF">AB4Y39_04885</name>
</gene>
<dbReference type="FunFam" id="1.10.1200.10:FF:000005">
    <property type="entry name" value="Nonribosomal peptide synthetase 1"/>
    <property type="match status" value="2"/>
</dbReference>
<dbReference type="InterPro" id="IPR020845">
    <property type="entry name" value="AMP-binding_CS"/>
</dbReference>
<dbReference type="Pfam" id="PF13193">
    <property type="entry name" value="AMP-binding_C"/>
    <property type="match status" value="2"/>
</dbReference>
<evidence type="ECO:0000256" key="4">
    <source>
        <dbReference type="ARBA" id="ARBA00022553"/>
    </source>
</evidence>
<dbReference type="InterPro" id="IPR006162">
    <property type="entry name" value="Ppantetheine_attach_site"/>
</dbReference>
<dbReference type="FunFam" id="3.30.300.30:FF:000015">
    <property type="entry name" value="Nonribosomal peptide synthase SidD"/>
    <property type="match status" value="1"/>
</dbReference>
<dbReference type="Gene3D" id="3.40.50.980">
    <property type="match status" value="4"/>
</dbReference>
<dbReference type="FunFam" id="3.40.50.980:FF:000001">
    <property type="entry name" value="Non-ribosomal peptide synthetase"/>
    <property type="match status" value="2"/>
</dbReference>
<evidence type="ECO:0000256" key="1">
    <source>
        <dbReference type="ARBA" id="ARBA00001957"/>
    </source>
</evidence>
<comment type="cofactor">
    <cofactor evidence="1">
        <name>pantetheine 4'-phosphate</name>
        <dbReference type="ChEBI" id="CHEBI:47942"/>
    </cofactor>
</comment>
<dbReference type="SUPFAM" id="SSF56801">
    <property type="entry name" value="Acetyl-CoA synthetase-like"/>
    <property type="match status" value="2"/>
</dbReference>
<evidence type="ECO:0000259" key="5">
    <source>
        <dbReference type="PROSITE" id="PS50075"/>
    </source>
</evidence>
<evidence type="ECO:0000313" key="6">
    <source>
        <dbReference type="EMBL" id="XDK38017.1"/>
    </source>
</evidence>
<comment type="similarity">
    <text evidence="2">Belongs to the ATP-dependent AMP-binding enzyme family.</text>
</comment>
<dbReference type="CDD" id="cd19543">
    <property type="entry name" value="DCL_NRPS"/>
    <property type="match status" value="1"/>
</dbReference>
<keyword evidence="3" id="KW-0596">Phosphopantetheine</keyword>
<dbReference type="Pfam" id="PF00550">
    <property type="entry name" value="PP-binding"/>
    <property type="match status" value="2"/>
</dbReference>
<proteinExistence type="inferred from homology"/>
<dbReference type="Gene3D" id="3.40.50.1820">
    <property type="entry name" value="alpha/beta hydrolase"/>
    <property type="match status" value="1"/>
</dbReference>
<dbReference type="InterPro" id="IPR029058">
    <property type="entry name" value="AB_hydrolase_fold"/>
</dbReference>
<dbReference type="NCBIfam" id="NF003417">
    <property type="entry name" value="PRK04813.1"/>
    <property type="match status" value="2"/>
</dbReference>
<dbReference type="InterPro" id="IPR020806">
    <property type="entry name" value="PKS_PP-bd"/>
</dbReference>
<dbReference type="SUPFAM" id="SSF47336">
    <property type="entry name" value="ACP-like"/>
    <property type="match status" value="2"/>
</dbReference>
<dbReference type="EMBL" id="CP162607">
    <property type="protein sequence ID" value="XDK38017.1"/>
    <property type="molecule type" value="Genomic_DNA"/>
</dbReference>
<dbReference type="Gene3D" id="1.10.1200.10">
    <property type="entry name" value="ACP-like"/>
    <property type="match status" value="1"/>
</dbReference>
<dbReference type="FunFam" id="3.30.559.10:FF:000012">
    <property type="entry name" value="Non-ribosomal peptide synthetase"/>
    <property type="match status" value="1"/>
</dbReference>
<dbReference type="InterPro" id="IPR023213">
    <property type="entry name" value="CAT-like_dom_sf"/>
</dbReference>
<feature type="domain" description="Carrier" evidence="5">
    <location>
        <begin position="2531"/>
        <end position="2606"/>
    </location>
</feature>
<dbReference type="InterPro" id="IPR009081">
    <property type="entry name" value="PP-bd_ACP"/>
</dbReference>
<dbReference type="PROSITE" id="PS00012">
    <property type="entry name" value="PHOSPHOPANTETHEINE"/>
    <property type="match status" value="2"/>
</dbReference>
<dbReference type="Pfam" id="PF00668">
    <property type="entry name" value="Condensation"/>
    <property type="match status" value="3"/>
</dbReference>
<dbReference type="InterPro" id="IPR001242">
    <property type="entry name" value="Condensation_dom"/>
</dbReference>
<protein>
    <submittedName>
        <fullName evidence="6">Amino acid adenylation domain-containing protein</fullName>
    </submittedName>
</protein>
<dbReference type="InterPro" id="IPR010060">
    <property type="entry name" value="NRPS_synth"/>
</dbReference>
<dbReference type="CDD" id="cd05930">
    <property type="entry name" value="A_NRPS"/>
    <property type="match status" value="2"/>
</dbReference>
<dbReference type="SMART" id="SM00823">
    <property type="entry name" value="PKS_PP"/>
    <property type="match status" value="2"/>
</dbReference>
<dbReference type="CDD" id="cd19531">
    <property type="entry name" value="LCL_NRPS-like"/>
    <property type="match status" value="1"/>
</dbReference>
<accession>A0AB39I574</accession>
<dbReference type="PANTHER" id="PTHR45398">
    <property type="match status" value="1"/>
</dbReference>
<dbReference type="GO" id="GO:0043041">
    <property type="term" value="P:amino acid activation for nonribosomal peptide biosynthetic process"/>
    <property type="evidence" value="ECO:0007669"/>
    <property type="project" value="UniProtKB-ARBA"/>
</dbReference>
<name>A0AB39I574_9PSED</name>